<dbReference type="InterPro" id="IPR036047">
    <property type="entry name" value="F-box-like_dom_sf"/>
</dbReference>
<dbReference type="AlphaFoldDB" id="A0A811RC96"/>
<dbReference type="PANTHER" id="PTHR32133">
    <property type="entry name" value="OS07G0120400 PROTEIN"/>
    <property type="match status" value="1"/>
</dbReference>
<dbReference type="EMBL" id="CAJGYO010000014">
    <property type="protein sequence ID" value="CAD6267590.1"/>
    <property type="molecule type" value="Genomic_DNA"/>
</dbReference>
<evidence type="ECO:0000259" key="2">
    <source>
        <dbReference type="Pfam" id="PF00646"/>
    </source>
</evidence>
<sequence>MERRPVTGSHCMIRWCMPNTSAYDTVASLPSCSLVSPSPSPTSLPRFSKQLSIHVHGNNKREKLQQKHISSLRDPFLGRSLHSSRSPSLPSPNRPPSQTLATDAPPPPPPPPDPEVLIDELVEEFLLRLPPEDPALLARAALVSRQWYRVVTGPSFRRRFRELYRSTPLLGYVLNLADSIRFVPLSSFRPPRTRRRGVRAVSSSHGRVLLHRLSGEDLVAPGFPVKDVDVLLSVWHPITDEQQDLPVVPLRPTRYPNTANWDAAVICSGGDGCDHLHCHFKVVFVGNCEDRNFSCFYSSEAGPGVPPDIMEHSSRLVAAEDGSLGFARASNSTLGLWLRENAADALPDPVLEPSEAILAKPLVIAFADTGAGVIFLWTRAGYFTIDLKSGSCKKVGEVSSAPGAVSTDDRPETGVAISTYEVPVADIAVSTDKGPGAGVAVSANEGPGAAGMCQMPKKPKLQVQGPLNQEGN</sequence>
<name>A0A811RC96_9POAL</name>
<dbReference type="Proteomes" id="UP000604825">
    <property type="component" value="Unassembled WGS sequence"/>
</dbReference>
<dbReference type="PANTHER" id="PTHR32133:SF285">
    <property type="entry name" value="F-BOX DOMAIN-CONTAINING PROTEIN"/>
    <property type="match status" value="1"/>
</dbReference>
<gene>
    <name evidence="3" type="ORF">NCGR_LOCUS50895</name>
</gene>
<dbReference type="InterPro" id="IPR001810">
    <property type="entry name" value="F-box_dom"/>
</dbReference>
<keyword evidence="4" id="KW-1185">Reference proteome</keyword>
<dbReference type="SUPFAM" id="SSF81383">
    <property type="entry name" value="F-box domain"/>
    <property type="match status" value="1"/>
</dbReference>
<proteinExistence type="predicted"/>
<dbReference type="OrthoDB" id="690324at2759"/>
<protein>
    <recommendedName>
        <fullName evidence="2">F-box domain-containing protein</fullName>
    </recommendedName>
</protein>
<evidence type="ECO:0000313" key="4">
    <source>
        <dbReference type="Proteomes" id="UP000604825"/>
    </source>
</evidence>
<comment type="caution">
    <text evidence="3">The sequence shown here is derived from an EMBL/GenBank/DDBJ whole genome shotgun (WGS) entry which is preliminary data.</text>
</comment>
<feature type="domain" description="F-box" evidence="2">
    <location>
        <begin position="119"/>
        <end position="158"/>
    </location>
</feature>
<feature type="region of interest" description="Disordered" evidence="1">
    <location>
        <begin position="450"/>
        <end position="472"/>
    </location>
</feature>
<dbReference type="Pfam" id="PF00646">
    <property type="entry name" value="F-box"/>
    <property type="match status" value="1"/>
</dbReference>
<evidence type="ECO:0000313" key="3">
    <source>
        <dbReference type="EMBL" id="CAD6267590.1"/>
    </source>
</evidence>
<accession>A0A811RC96</accession>
<feature type="region of interest" description="Disordered" evidence="1">
    <location>
        <begin position="80"/>
        <end position="115"/>
    </location>
</feature>
<reference evidence="3" key="1">
    <citation type="submission" date="2020-10" db="EMBL/GenBank/DDBJ databases">
        <authorList>
            <person name="Han B."/>
            <person name="Lu T."/>
            <person name="Zhao Q."/>
            <person name="Huang X."/>
            <person name="Zhao Y."/>
        </authorList>
    </citation>
    <scope>NUCLEOTIDE SEQUENCE</scope>
</reference>
<feature type="compositionally biased region" description="Pro residues" evidence="1">
    <location>
        <begin position="104"/>
        <end position="114"/>
    </location>
</feature>
<organism evidence="3 4">
    <name type="scientific">Miscanthus lutarioriparius</name>
    <dbReference type="NCBI Taxonomy" id="422564"/>
    <lineage>
        <taxon>Eukaryota</taxon>
        <taxon>Viridiplantae</taxon>
        <taxon>Streptophyta</taxon>
        <taxon>Embryophyta</taxon>
        <taxon>Tracheophyta</taxon>
        <taxon>Spermatophyta</taxon>
        <taxon>Magnoliopsida</taxon>
        <taxon>Liliopsida</taxon>
        <taxon>Poales</taxon>
        <taxon>Poaceae</taxon>
        <taxon>PACMAD clade</taxon>
        <taxon>Panicoideae</taxon>
        <taxon>Andropogonodae</taxon>
        <taxon>Andropogoneae</taxon>
        <taxon>Saccharinae</taxon>
        <taxon>Miscanthus</taxon>
    </lineage>
</organism>
<evidence type="ECO:0000256" key="1">
    <source>
        <dbReference type="SAM" id="MobiDB-lite"/>
    </source>
</evidence>